<evidence type="ECO:0000256" key="2">
    <source>
        <dbReference type="PIRNR" id="PIRNR006429"/>
    </source>
</evidence>
<dbReference type="OrthoDB" id="9795032at2"/>
<evidence type="ECO:0000256" key="1">
    <source>
        <dbReference type="ARBA" id="ARBA00009716"/>
    </source>
</evidence>
<keyword evidence="3" id="KW-0472">Membrane</keyword>
<evidence type="ECO:0000259" key="4">
    <source>
        <dbReference type="Pfam" id="PF01645"/>
    </source>
</evidence>
<protein>
    <submittedName>
        <fullName evidence="5">FMN-binding glutamate synthase family protein</fullName>
    </submittedName>
</protein>
<dbReference type="Pfam" id="PF01645">
    <property type="entry name" value="Glu_synthase"/>
    <property type="match status" value="1"/>
</dbReference>
<evidence type="ECO:0000256" key="3">
    <source>
        <dbReference type="SAM" id="Phobius"/>
    </source>
</evidence>
<gene>
    <name evidence="5" type="ORF">CWI84_02065</name>
</gene>
<evidence type="ECO:0000313" key="6">
    <source>
        <dbReference type="Proteomes" id="UP000287996"/>
    </source>
</evidence>
<reference evidence="5 6" key="1">
    <citation type="journal article" date="2011" name="Front. Microbiol.">
        <title>Genomic signatures of strain selection and enhancement in Bacillus atrophaeus var. globigii, a historical biowarfare simulant.</title>
        <authorList>
            <person name="Gibbons H.S."/>
            <person name="Broomall S.M."/>
            <person name="McNew L.A."/>
            <person name="Daligault H."/>
            <person name="Chapman C."/>
            <person name="Bruce D."/>
            <person name="Karavis M."/>
            <person name="Krepps M."/>
            <person name="McGregor P.A."/>
            <person name="Hong C."/>
            <person name="Park K.H."/>
            <person name="Akmal A."/>
            <person name="Feldman A."/>
            <person name="Lin J.S."/>
            <person name="Chang W.E."/>
            <person name="Higgs B.W."/>
            <person name="Demirev P."/>
            <person name="Lindquist J."/>
            <person name="Liem A."/>
            <person name="Fochler E."/>
            <person name="Read T.D."/>
            <person name="Tapia R."/>
            <person name="Johnson S."/>
            <person name="Bishop-Lilly K.A."/>
            <person name="Detter C."/>
            <person name="Han C."/>
            <person name="Sozhamannan S."/>
            <person name="Rosenzweig C.N."/>
            <person name="Skowronski E.W."/>
        </authorList>
    </citation>
    <scope>NUCLEOTIDE SEQUENCE [LARGE SCALE GENOMIC DNA]</scope>
    <source>
        <strain evidence="5 6">CC-PW-9</strain>
    </source>
</reference>
<proteinExistence type="inferred from homology"/>
<dbReference type="EMBL" id="PIQH01000002">
    <property type="protein sequence ID" value="RUO80925.1"/>
    <property type="molecule type" value="Genomic_DNA"/>
</dbReference>
<feature type="transmembrane region" description="Helical" evidence="3">
    <location>
        <begin position="12"/>
        <end position="40"/>
    </location>
</feature>
<keyword evidence="3" id="KW-0812">Transmembrane</keyword>
<dbReference type="AlphaFoldDB" id="A0A432ZSM1"/>
<dbReference type="GO" id="GO:0015930">
    <property type="term" value="F:glutamate synthase activity"/>
    <property type="evidence" value="ECO:0007669"/>
    <property type="project" value="InterPro"/>
</dbReference>
<comment type="similarity">
    <text evidence="1 2">Belongs to the glutamate synthase family.</text>
</comment>
<dbReference type="SUPFAM" id="SSF51395">
    <property type="entry name" value="FMN-linked oxidoreductases"/>
    <property type="match status" value="1"/>
</dbReference>
<accession>A0A432ZSM1</accession>
<sequence>MESLGILNNHTLLVIAQWLVGIFVLALVVGLLSIAVMYVVDKMQTKHTIRRNYPVVGRFRYIFERMGEFLRQYFFAMDREEMPFNRAQRSWVYRAAKNADRTVAFGSTRDLTRTGTIIFSNSPYPPLAEENTKPRPIQIGPYCDTPYSPSSYFHISGMSYGALSPVAVKALSHGAKLAQCWMNTGEGGLSPYHLSGGCDIVFQIGTAKYGVRTDDGKLDEGRLAELGRHENIKMFEVKLSQGAKPGKGGILPAKKVNQEIARIRGIPEGQDSISPNRHPEISNNEELLDFIAKVRKITGKPTGFKFVMGDPSWIDELIDSILARGDESAPDFITLDSADGGTGAAPQPLIDYVGLKVTESLPILIDKLTEAGLHERIRVIVSGKMISPADVAWALAIGADFIVSARGFMFALGCIQAMQCNKNTCPTGVTTHDPRLQKGLDPADKSVRVANYHKYLEYGVNIIGHSCGVEDPRQLTRKHARVIKPDGESISLAERYPLPAIRRR</sequence>
<comment type="caution">
    <text evidence="5">The sequence shown here is derived from an EMBL/GenBank/DDBJ whole genome shotgun (WGS) entry which is preliminary data.</text>
</comment>
<feature type="domain" description="Glutamate synthase" evidence="4">
    <location>
        <begin position="151"/>
        <end position="464"/>
    </location>
</feature>
<dbReference type="GO" id="GO:0006537">
    <property type="term" value="P:glutamate biosynthetic process"/>
    <property type="evidence" value="ECO:0007669"/>
    <property type="project" value="InterPro"/>
</dbReference>
<dbReference type="PIRSF" id="PIRSF006429">
    <property type="entry name" value="GOGAT_lg_2"/>
    <property type="match status" value="1"/>
</dbReference>
<evidence type="ECO:0000313" key="5">
    <source>
        <dbReference type="EMBL" id="RUO80925.1"/>
    </source>
</evidence>
<dbReference type="RefSeq" id="WP_126840929.1">
    <property type="nucleotide sequence ID" value="NZ_PIQH01000002.1"/>
</dbReference>
<dbReference type="InterPro" id="IPR002932">
    <property type="entry name" value="Glu_synthdom"/>
</dbReference>
<dbReference type="InterPro" id="IPR024188">
    <property type="entry name" value="GltB"/>
</dbReference>
<dbReference type="Proteomes" id="UP000287996">
    <property type="component" value="Unassembled WGS sequence"/>
</dbReference>
<name>A0A432ZSM1_9GAMM</name>
<dbReference type="InterPro" id="IPR013785">
    <property type="entry name" value="Aldolase_TIM"/>
</dbReference>
<keyword evidence="3" id="KW-1133">Transmembrane helix</keyword>
<dbReference type="PANTHER" id="PTHR43819:SF1">
    <property type="entry name" value="ARCHAEAL-TYPE GLUTAMATE SYNTHASE [NADPH]"/>
    <property type="match status" value="1"/>
</dbReference>
<dbReference type="PANTHER" id="PTHR43819">
    <property type="entry name" value="ARCHAEAL-TYPE GLUTAMATE SYNTHASE [NADPH]"/>
    <property type="match status" value="1"/>
</dbReference>
<keyword evidence="6" id="KW-1185">Reference proteome</keyword>
<organism evidence="5 6">
    <name type="scientific">Idiomarina tyrosinivorans</name>
    <dbReference type="NCBI Taxonomy" id="1445662"/>
    <lineage>
        <taxon>Bacteria</taxon>
        <taxon>Pseudomonadati</taxon>
        <taxon>Pseudomonadota</taxon>
        <taxon>Gammaproteobacteria</taxon>
        <taxon>Alteromonadales</taxon>
        <taxon>Idiomarinaceae</taxon>
        <taxon>Idiomarina</taxon>
    </lineage>
</organism>
<dbReference type="Gene3D" id="3.20.20.70">
    <property type="entry name" value="Aldolase class I"/>
    <property type="match status" value="1"/>
</dbReference>
<dbReference type="CDD" id="cd02808">
    <property type="entry name" value="GltS_FMN"/>
    <property type="match status" value="1"/>
</dbReference>